<dbReference type="EMBL" id="SOEG01000013">
    <property type="protein sequence ID" value="TDX51426.1"/>
    <property type="molecule type" value="Genomic_DNA"/>
</dbReference>
<gene>
    <name evidence="2" type="ORF">C7959_11371</name>
</gene>
<organism evidence="2 3">
    <name type="scientific">Orenia marismortui</name>
    <dbReference type="NCBI Taxonomy" id="46469"/>
    <lineage>
        <taxon>Bacteria</taxon>
        <taxon>Bacillati</taxon>
        <taxon>Bacillota</taxon>
        <taxon>Clostridia</taxon>
        <taxon>Halanaerobiales</taxon>
        <taxon>Halobacteroidaceae</taxon>
        <taxon>Orenia</taxon>
    </lineage>
</organism>
<dbReference type="SUPFAM" id="SSF51735">
    <property type="entry name" value="NAD(P)-binding Rossmann-fold domains"/>
    <property type="match status" value="1"/>
</dbReference>
<name>A0A4R8GYK5_9FIRM</name>
<comment type="caution">
    <text evidence="2">The sequence shown here is derived from an EMBL/GenBank/DDBJ whole genome shotgun (WGS) entry which is preliminary data.</text>
</comment>
<accession>A0A4R8GYK5</accession>
<dbReference type="Gene3D" id="3.40.50.720">
    <property type="entry name" value="NAD(P)-binding Rossmann-like Domain"/>
    <property type="match status" value="1"/>
</dbReference>
<feature type="domain" description="Saccharopine dehydrogenase NADP binding" evidence="1">
    <location>
        <begin position="6"/>
        <end position="116"/>
    </location>
</feature>
<protein>
    <submittedName>
        <fullName evidence="2">Saccharopine dehydrogenase-like NADP-dependent oxidoreductase</fullName>
    </submittedName>
</protein>
<dbReference type="AlphaFoldDB" id="A0A4R8GYK5"/>
<dbReference type="Proteomes" id="UP000295832">
    <property type="component" value="Unassembled WGS sequence"/>
</dbReference>
<dbReference type="InterPro" id="IPR036291">
    <property type="entry name" value="NAD(P)-bd_dom_sf"/>
</dbReference>
<evidence type="ECO:0000313" key="2">
    <source>
        <dbReference type="EMBL" id="TDX51426.1"/>
    </source>
</evidence>
<proteinExistence type="predicted"/>
<dbReference type="PANTHER" id="PTHR43796">
    <property type="entry name" value="CARBOXYNORSPERMIDINE SYNTHASE"/>
    <property type="match status" value="1"/>
</dbReference>
<sequence length="367" mass="41147">MGKKALILGGYGKAGSYIAELLLANTSRIEIIIAGRNLSQAEVETKKLNNKFHRNRVSALKVDAGNLEELRGAFKLCDLVIVSFPYRDGQERIVIESALEAGINYIDLNADTEKYQVLQEYSKEIEEQKLIFLTGAGIIPGCPAMLAHLVGDYYDSIQKMKISSLYRDKNIPYGGVYDIISHSGKTALIYKNDAWQKASPFTMKKIKFSDKFKTRIAVPVYLSELEEIPKKLNLEELSTYQGGINPFVDAIYFIWKTLNLSHLESTLNLGVKLFSWANKYFTRPPFGLALKIEAFGKKNGSVENYSILLEHTDMYLATAIPVVAAVLQIFDGEIKKVGSNFMGHVVASRGYLERLKELGMEVTIDNF</sequence>
<reference evidence="2 3" key="1">
    <citation type="submission" date="2019-03" db="EMBL/GenBank/DDBJ databases">
        <title>Subsurface microbial communities from deep shales in Ohio and West Virginia, USA.</title>
        <authorList>
            <person name="Wrighton K."/>
        </authorList>
    </citation>
    <scope>NUCLEOTIDE SEQUENCE [LARGE SCALE GENOMIC DNA]</scope>
    <source>
        <strain evidence="2 3">MSL 6dP</strain>
    </source>
</reference>
<evidence type="ECO:0000259" key="1">
    <source>
        <dbReference type="Pfam" id="PF03435"/>
    </source>
</evidence>
<dbReference type="PANTHER" id="PTHR43796:SF2">
    <property type="entry name" value="CARBOXYNORSPERMIDINE SYNTHASE"/>
    <property type="match status" value="1"/>
</dbReference>
<keyword evidence="3" id="KW-1185">Reference proteome</keyword>
<dbReference type="STRING" id="926561.GCA_000379025_01499"/>
<dbReference type="InterPro" id="IPR005097">
    <property type="entry name" value="Sacchrp_dh_NADP-bd"/>
</dbReference>
<dbReference type="RefSeq" id="WP_134116778.1">
    <property type="nucleotide sequence ID" value="NZ_SOEG01000013.1"/>
</dbReference>
<evidence type="ECO:0000313" key="3">
    <source>
        <dbReference type="Proteomes" id="UP000295832"/>
    </source>
</evidence>
<dbReference type="Pfam" id="PF03435">
    <property type="entry name" value="Sacchrp_dh_NADP"/>
    <property type="match status" value="1"/>
</dbReference>